<feature type="compositionally biased region" description="Polar residues" evidence="1">
    <location>
        <begin position="18"/>
        <end position="28"/>
    </location>
</feature>
<name>A0A699RFB3_TANCI</name>
<accession>A0A699RFB3</accession>
<evidence type="ECO:0000256" key="1">
    <source>
        <dbReference type="SAM" id="MobiDB-lite"/>
    </source>
</evidence>
<reference evidence="2" key="1">
    <citation type="journal article" date="2019" name="Sci. Rep.">
        <title>Draft genome of Tanacetum cinerariifolium, the natural source of mosquito coil.</title>
        <authorList>
            <person name="Yamashiro T."/>
            <person name="Shiraishi A."/>
            <person name="Satake H."/>
            <person name="Nakayama K."/>
        </authorList>
    </citation>
    <scope>NUCLEOTIDE SEQUENCE</scope>
</reference>
<protein>
    <submittedName>
        <fullName evidence="2">Uncharacterized protein</fullName>
    </submittedName>
</protein>
<evidence type="ECO:0000313" key="2">
    <source>
        <dbReference type="EMBL" id="GFC85170.1"/>
    </source>
</evidence>
<sequence>MDLVSPPPLVAKPKKGKSQTVTSTSPKSQGPEASGALSKKRKRPTSKKPPIETKEDQTQSSRLRYQSLTENEGKASYKGKLDTQPMLLLYADV</sequence>
<feature type="compositionally biased region" description="Pro residues" evidence="1">
    <location>
        <begin position="1"/>
        <end position="10"/>
    </location>
</feature>
<feature type="region of interest" description="Disordered" evidence="1">
    <location>
        <begin position="1"/>
        <end position="80"/>
    </location>
</feature>
<dbReference type="EMBL" id="BKCJ011098514">
    <property type="protein sequence ID" value="GFC85170.1"/>
    <property type="molecule type" value="Genomic_DNA"/>
</dbReference>
<comment type="caution">
    <text evidence="2">The sequence shown here is derived from an EMBL/GenBank/DDBJ whole genome shotgun (WGS) entry which is preliminary data.</text>
</comment>
<gene>
    <name evidence="2" type="ORF">Tci_857140</name>
</gene>
<feature type="compositionally biased region" description="Polar residues" evidence="1">
    <location>
        <begin position="58"/>
        <end position="70"/>
    </location>
</feature>
<feature type="compositionally biased region" description="Basic and acidic residues" evidence="1">
    <location>
        <begin position="71"/>
        <end position="80"/>
    </location>
</feature>
<organism evidence="2">
    <name type="scientific">Tanacetum cinerariifolium</name>
    <name type="common">Dalmatian daisy</name>
    <name type="synonym">Chrysanthemum cinerariifolium</name>
    <dbReference type="NCBI Taxonomy" id="118510"/>
    <lineage>
        <taxon>Eukaryota</taxon>
        <taxon>Viridiplantae</taxon>
        <taxon>Streptophyta</taxon>
        <taxon>Embryophyta</taxon>
        <taxon>Tracheophyta</taxon>
        <taxon>Spermatophyta</taxon>
        <taxon>Magnoliopsida</taxon>
        <taxon>eudicotyledons</taxon>
        <taxon>Gunneridae</taxon>
        <taxon>Pentapetalae</taxon>
        <taxon>asterids</taxon>
        <taxon>campanulids</taxon>
        <taxon>Asterales</taxon>
        <taxon>Asteraceae</taxon>
        <taxon>Asteroideae</taxon>
        <taxon>Anthemideae</taxon>
        <taxon>Anthemidinae</taxon>
        <taxon>Tanacetum</taxon>
    </lineage>
</organism>
<dbReference type="AlphaFoldDB" id="A0A699RFB3"/>
<proteinExistence type="predicted"/>